<organism evidence="1 2">
    <name type="scientific">Pseudodesulfovibrio profundus</name>
    <dbReference type="NCBI Taxonomy" id="57320"/>
    <lineage>
        <taxon>Bacteria</taxon>
        <taxon>Pseudomonadati</taxon>
        <taxon>Thermodesulfobacteriota</taxon>
        <taxon>Desulfovibrionia</taxon>
        <taxon>Desulfovibrionales</taxon>
        <taxon>Desulfovibrionaceae</taxon>
    </lineage>
</organism>
<dbReference type="KEGG" id="pprf:DPRO_3722"/>
<gene>
    <name evidence="1" type="ORF">DPRO_3722</name>
</gene>
<dbReference type="RefSeq" id="WP_097013337.1">
    <property type="nucleotide sequence ID" value="NZ_LT907975.1"/>
</dbReference>
<accession>A0A2C8FFH6</accession>
<name>A0A2C8FFH6_9BACT</name>
<dbReference type="AlphaFoldDB" id="A0A2C8FFH6"/>
<dbReference type="Proteomes" id="UP000219215">
    <property type="component" value="Chromosome DPRO"/>
</dbReference>
<proteinExistence type="predicted"/>
<dbReference type="EMBL" id="LT907975">
    <property type="protein sequence ID" value="SOB60638.1"/>
    <property type="molecule type" value="Genomic_DNA"/>
</dbReference>
<evidence type="ECO:0000313" key="2">
    <source>
        <dbReference type="Proteomes" id="UP000219215"/>
    </source>
</evidence>
<evidence type="ECO:0000313" key="1">
    <source>
        <dbReference type="EMBL" id="SOB60638.1"/>
    </source>
</evidence>
<keyword evidence="2" id="KW-1185">Reference proteome</keyword>
<protein>
    <submittedName>
        <fullName evidence="1">Uncharacterized protein</fullName>
    </submittedName>
</protein>
<reference evidence="2" key="1">
    <citation type="submission" date="2017-09" db="EMBL/GenBank/DDBJ databases">
        <authorList>
            <person name="Regsiter A."/>
            <person name="William W."/>
        </authorList>
    </citation>
    <scope>NUCLEOTIDE SEQUENCE [LARGE SCALE GENOMIC DNA]</scope>
    <source>
        <strain evidence="2">500-1</strain>
    </source>
</reference>
<sequence length="102" mass="11642">MFDISTGFDYNEKTDEMTFTHSQDVTPILMENEARRMSAAAPMGQGLGRKVASIDMVTIQEAKKQGYDLFKTSDREKWLILHPQYRTVRAIDTGRSGRIIVK</sequence>